<feature type="non-terminal residue" evidence="1">
    <location>
        <position position="126"/>
    </location>
</feature>
<protein>
    <submittedName>
        <fullName evidence="1">Uncharacterized protein</fullName>
    </submittedName>
</protein>
<dbReference type="Proteomes" id="UP000264719">
    <property type="component" value="Unassembled WGS sequence"/>
</dbReference>
<dbReference type="AlphaFoldDB" id="A0A348WBL6"/>
<evidence type="ECO:0000313" key="1">
    <source>
        <dbReference type="EMBL" id="HAR51928.1"/>
    </source>
</evidence>
<accession>A0A348WBL6</accession>
<gene>
    <name evidence="1" type="ORF">DCS45_08645</name>
</gene>
<name>A0A348WBL6_9RHOB</name>
<comment type="caution">
    <text evidence="1">The sequence shown here is derived from an EMBL/GenBank/DDBJ whole genome shotgun (WGS) entry which is preliminary data.</text>
</comment>
<reference evidence="1 2" key="1">
    <citation type="journal article" date="2018" name="Nat. Biotechnol.">
        <title>A standardized bacterial taxonomy based on genome phylogeny substantially revises the tree of life.</title>
        <authorList>
            <person name="Parks D.H."/>
            <person name="Chuvochina M."/>
            <person name="Waite D.W."/>
            <person name="Rinke C."/>
            <person name="Skarshewski A."/>
            <person name="Chaumeil P.A."/>
            <person name="Hugenholtz P."/>
        </authorList>
    </citation>
    <scope>NUCLEOTIDE SEQUENCE [LARGE SCALE GENOMIC DNA]</scope>
    <source>
        <strain evidence="1">UBA9169</strain>
    </source>
</reference>
<proteinExistence type="predicted"/>
<dbReference type="EMBL" id="DMVW01000087">
    <property type="protein sequence ID" value="HAR51928.1"/>
    <property type="molecule type" value="Genomic_DNA"/>
</dbReference>
<evidence type="ECO:0000313" key="2">
    <source>
        <dbReference type="Proteomes" id="UP000264719"/>
    </source>
</evidence>
<organism evidence="1 2">
    <name type="scientific">Roseovarius nubinhibens</name>
    <dbReference type="NCBI Taxonomy" id="314263"/>
    <lineage>
        <taxon>Bacteria</taxon>
        <taxon>Pseudomonadati</taxon>
        <taxon>Pseudomonadota</taxon>
        <taxon>Alphaproteobacteria</taxon>
        <taxon>Rhodobacterales</taxon>
        <taxon>Roseobacteraceae</taxon>
        <taxon>Roseovarius</taxon>
    </lineage>
</organism>
<sequence>MSRRLDHFAGPLLAAGLCVTPELAAAGDTRFSELSPTERAILRSEIREVLLSLPRDLLPDAPPPTVDLYADAVSDDLAQIAAHSATLFGPDAPARSIAFLTRDDCENCTQALSELRDLAEATGWQV</sequence>